<proteinExistence type="predicted"/>
<accession>A0A381QCF5</accession>
<evidence type="ECO:0000313" key="1">
    <source>
        <dbReference type="EMBL" id="SUZ75757.1"/>
    </source>
</evidence>
<dbReference type="InterPro" id="IPR036249">
    <property type="entry name" value="Thioredoxin-like_sf"/>
</dbReference>
<name>A0A381QCF5_9ZZZZ</name>
<dbReference type="SUPFAM" id="SSF52833">
    <property type="entry name" value="Thioredoxin-like"/>
    <property type="match status" value="1"/>
</dbReference>
<gene>
    <name evidence="1" type="ORF">METZ01_LOCUS28611</name>
</gene>
<dbReference type="EMBL" id="UINC01001258">
    <property type="protein sequence ID" value="SUZ75757.1"/>
    <property type="molecule type" value="Genomic_DNA"/>
</dbReference>
<dbReference type="AlphaFoldDB" id="A0A381QCF5"/>
<reference evidence="1" key="1">
    <citation type="submission" date="2018-05" db="EMBL/GenBank/DDBJ databases">
        <authorList>
            <person name="Lanie J.A."/>
            <person name="Ng W.-L."/>
            <person name="Kazmierczak K.M."/>
            <person name="Andrzejewski T.M."/>
            <person name="Davidsen T.M."/>
            <person name="Wayne K.J."/>
            <person name="Tettelin H."/>
            <person name="Glass J.I."/>
            <person name="Rusch D."/>
            <person name="Podicherti R."/>
            <person name="Tsui H.-C.T."/>
            <person name="Winkler M.E."/>
        </authorList>
    </citation>
    <scope>NUCLEOTIDE SEQUENCE</scope>
</reference>
<dbReference type="Gene3D" id="3.40.30.10">
    <property type="entry name" value="Glutaredoxin"/>
    <property type="match status" value="1"/>
</dbReference>
<sequence>MDMRIQIKIKITMLTALLLGFSTLAAAQTREAVEVASLGPQVGERVPDFSLPDQSGQVHSLDSIMGPNGVMLVFYRSADW</sequence>
<organism evidence="1">
    <name type="scientific">marine metagenome</name>
    <dbReference type="NCBI Taxonomy" id="408172"/>
    <lineage>
        <taxon>unclassified sequences</taxon>
        <taxon>metagenomes</taxon>
        <taxon>ecological metagenomes</taxon>
    </lineage>
</organism>
<protein>
    <submittedName>
        <fullName evidence="1">Uncharacterized protein</fullName>
    </submittedName>
</protein>